<dbReference type="AlphaFoldDB" id="A0A1E1W1V8"/>
<name>A0A1E1W1V8_PECGO</name>
<reference evidence="1" key="1">
    <citation type="submission" date="2015-09" db="EMBL/GenBank/DDBJ databases">
        <title>De novo assembly of Pectinophora gossypiella (Pink Bollworm) gut transcriptome.</title>
        <authorList>
            <person name="Tassone E.E."/>
        </authorList>
    </citation>
    <scope>NUCLEOTIDE SEQUENCE</scope>
</reference>
<dbReference type="OrthoDB" id="6772952at2759"/>
<dbReference type="EMBL" id="GDQN01010140">
    <property type="protein sequence ID" value="JAT80914.1"/>
    <property type="molecule type" value="Transcribed_RNA"/>
</dbReference>
<feature type="non-terminal residue" evidence="1">
    <location>
        <position position="122"/>
    </location>
</feature>
<sequence>MGEEGTTSRSAMFGGSITFDHHVHEWSIFKRRFHQYCTANDITEVTDKAGVKRRALLLTALVEDTYRVARDLAFPDELEVLEYVVICGKFDTHFQPQKCSFAERYTFYEAKQRAGEGLADWA</sequence>
<accession>A0A1E1W1V8</accession>
<gene>
    <name evidence="1" type="ORF">g.3316</name>
</gene>
<proteinExistence type="predicted"/>
<organism evidence="1">
    <name type="scientific">Pectinophora gossypiella</name>
    <name type="common">Cotton pink bollworm</name>
    <name type="synonym">Depressaria gossypiella</name>
    <dbReference type="NCBI Taxonomy" id="13191"/>
    <lineage>
        <taxon>Eukaryota</taxon>
        <taxon>Metazoa</taxon>
        <taxon>Ecdysozoa</taxon>
        <taxon>Arthropoda</taxon>
        <taxon>Hexapoda</taxon>
        <taxon>Insecta</taxon>
        <taxon>Pterygota</taxon>
        <taxon>Neoptera</taxon>
        <taxon>Endopterygota</taxon>
        <taxon>Lepidoptera</taxon>
        <taxon>Glossata</taxon>
        <taxon>Ditrysia</taxon>
        <taxon>Gelechioidea</taxon>
        <taxon>Gelechiidae</taxon>
        <taxon>Apatetrinae</taxon>
        <taxon>Pectinophora</taxon>
    </lineage>
</organism>
<evidence type="ECO:0000313" key="1">
    <source>
        <dbReference type="EMBL" id="JAT80914.1"/>
    </source>
</evidence>
<protein>
    <submittedName>
        <fullName evidence="1">Uncharacterized protein</fullName>
    </submittedName>
</protein>